<dbReference type="SUPFAM" id="SSF48371">
    <property type="entry name" value="ARM repeat"/>
    <property type="match status" value="1"/>
</dbReference>
<name>A0A7M5X240_9CNID</name>
<dbReference type="Proteomes" id="UP000594262">
    <property type="component" value="Unplaced"/>
</dbReference>
<dbReference type="Pfam" id="PF10508">
    <property type="entry name" value="Proteasom_PSMB"/>
    <property type="match status" value="1"/>
</dbReference>
<comment type="similarity">
    <text evidence="1">Belongs to the proteasome subunit S5B/HSM3 family.</text>
</comment>
<dbReference type="PANTHER" id="PTHR13554">
    <property type="entry name" value="26S PROTEASOME NON-ATPASE REGULATORY SUBUNIT 5-RELATED"/>
    <property type="match status" value="1"/>
</dbReference>
<evidence type="ECO:0000313" key="3">
    <source>
        <dbReference type="EnsemblMetazoa" id="CLYHEMP016571.1"/>
    </source>
</evidence>
<reference evidence="3" key="1">
    <citation type="submission" date="2021-01" db="UniProtKB">
        <authorList>
            <consortium name="EnsemblMetazoa"/>
        </authorList>
    </citation>
    <scope>IDENTIFICATION</scope>
</reference>
<dbReference type="OrthoDB" id="10250600at2759"/>
<dbReference type="GO" id="GO:0005829">
    <property type="term" value="C:cytosol"/>
    <property type="evidence" value="ECO:0007669"/>
    <property type="project" value="TreeGrafter"/>
</dbReference>
<dbReference type="InterPro" id="IPR011989">
    <property type="entry name" value="ARM-like"/>
</dbReference>
<evidence type="ECO:0000256" key="2">
    <source>
        <dbReference type="ARBA" id="ARBA00014933"/>
    </source>
</evidence>
<dbReference type="EnsemblMetazoa" id="CLYHEMT016571.1">
    <property type="protein sequence ID" value="CLYHEMP016571.1"/>
    <property type="gene ID" value="CLYHEMG016571"/>
</dbReference>
<dbReference type="PANTHER" id="PTHR13554:SF10">
    <property type="entry name" value="26S PROTEASOME NON-ATPASE REGULATORY SUBUNIT 5"/>
    <property type="match status" value="1"/>
</dbReference>
<evidence type="ECO:0000313" key="4">
    <source>
        <dbReference type="Proteomes" id="UP000594262"/>
    </source>
</evidence>
<dbReference type="AlphaFoldDB" id="A0A7M5X240"/>
<organism evidence="3 4">
    <name type="scientific">Clytia hemisphaerica</name>
    <dbReference type="NCBI Taxonomy" id="252671"/>
    <lineage>
        <taxon>Eukaryota</taxon>
        <taxon>Metazoa</taxon>
        <taxon>Cnidaria</taxon>
        <taxon>Hydrozoa</taxon>
        <taxon>Hydroidolina</taxon>
        <taxon>Leptothecata</taxon>
        <taxon>Obeliida</taxon>
        <taxon>Clytiidae</taxon>
        <taxon>Clytia</taxon>
    </lineage>
</organism>
<dbReference type="Gene3D" id="1.25.10.10">
    <property type="entry name" value="Leucine-rich Repeat Variant"/>
    <property type="match status" value="1"/>
</dbReference>
<keyword evidence="4" id="KW-1185">Reference proteome</keyword>
<proteinExistence type="inferred from homology"/>
<protein>
    <recommendedName>
        <fullName evidence="2">26S proteasome non-ATPase regulatory subunit 5</fullName>
    </recommendedName>
</protein>
<sequence length="323" mass="36181">MPPSSTLTPPLLLKLQPEDFFKFAELGSFDCLFTDLMDSGDVLSQLNALEHITQLALTGIQGLEFVEQRGIMSWLQNTFSSGDPFAQFLLPGAIKCFGVLCASNPTKIISKYQNLLTFIYENLSSPDTSIRCLCVETLAFISSRSDALKELYKHPDSLKESTEKIGQMVASHAEDEQTKSKILVAVATMFLHDPADVELSMICEKLFHHLSSEPVRFLMDLAKQPFLAIRYGALKLFCNVSKFSWVEQDMALCAGFLEYLLDRKTESEKEGRELKYHVVKNLAISNTAGENLGMGFHNKILAYAKEGPFYSEGQVAVTYQREN</sequence>
<dbReference type="InterPro" id="IPR016024">
    <property type="entry name" value="ARM-type_fold"/>
</dbReference>
<dbReference type="InterPro" id="IPR019538">
    <property type="entry name" value="PSMD5"/>
</dbReference>
<dbReference type="GO" id="GO:0043248">
    <property type="term" value="P:proteasome assembly"/>
    <property type="evidence" value="ECO:0007669"/>
    <property type="project" value="InterPro"/>
</dbReference>
<evidence type="ECO:0000256" key="1">
    <source>
        <dbReference type="ARBA" id="ARBA00006823"/>
    </source>
</evidence>
<accession>A0A7M5X240</accession>